<evidence type="ECO:0000313" key="2">
    <source>
        <dbReference type="EMBL" id="JAA88855.1"/>
    </source>
</evidence>
<dbReference type="CDD" id="cd00043">
    <property type="entry name" value="CYCLIN_SF"/>
    <property type="match status" value="1"/>
</dbReference>
<reference evidence="2" key="2">
    <citation type="submission" date="2013-05" db="EMBL/GenBank/DDBJ databases">
        <authorList>
            <person name="Carter J.-M."/>
            <person name="Baker S.C."/>
            <person name="Pink R."/>
            <person name="Carter D.R.F."/>
            <person name="Collins A."/>
            <person name="Tomlin J."/>
            <person name="Gibbs M."/>
            <person name="Breuker C.J."/>
        </authorList>
    </citation>
    <scope>NUCLEOTIDE SEQUENCE</scope>
    <source>
        <tissue evidence="2">Ovary</tissue>
    </source>
</reference>
<dbReference type="RefSeq" id="XP_039759729.1">
    <property type="nucleotide sequence ID" value="XM_039903795.1"/>
</dbReference>
<reference evidence="2" key="1">
    <citation type="journal article" date="2013" name="BMC Genomics">
        <title>Unscrambling butterfly oogenesis.</title>
        <authorList>
            <person name="Carter J.M."/>
            <person name="Baker S.C."/>
            <person name="Pink R."/>
            <person name="Carter D.R."/>
            <person name="Collins A."/>
            <person name="Tomlin J."/>
            <person name="Gibbs M."/>
            <person name="Breuker C.J."/>
        </authorList>
    </citation>
    <scope>NUCLEOTIDE SEQUENCE</scope>
    <source>
        <tissue evidence="2">Ovary</tissue>
    </source>
</reference>
<accession>S4PM87</accession>
<name>S4PM87_9NEOP</name>
<dbReference type="InterPro" id="IPR039361">
    <property type="entry name" value="Cyclin"/>
</dbReference>
<dbReference type="GeneID" id="120633586"/>
<evidence type="ECO:0000259" key="1">
    <source>
        <dbReference type="Pfam" id="PF00134"/>
    </source>
</evidence>
<dbReference type="AlphaFoldDB" id="S4PM87"/>
<organism evidence="2">
    <name type="scientific">Pararge aegeria</name>
    <name type="common">speckled wood butterfly</name>
    <dbReference type="NCBI Taxonomy" id="116150"/>
    <lineage>
        <taxon>Eukaryota</taxon>
        <taxon>Metazoa</taxon>
        <taxon>Ecdysozoa</taxon>
        <taxon>Arthropoda</taxon>
        <taxon>Hexapoda</taxon>
        <taxon>Insecta</taxon>
        <taxon>Pterygota</taxon>
        <taxon>Neoptera</taxon>
        <taxon>Endopterygota</taxon>
        <taxon>Lepidoptera</taxon>
        <taxon>Glossata</taxon>
        <taxon>Ditrysia</taxon>
        <taxon>Papilionoidea</taxon>
        <taxon>Nymphalidae</taxon>
        <taxon>Satyrinae</taxon>
        <taxon>Satyrini</taxon>
        <taxon>Parargina</taxon>
        <taxon>Pararge</taxon>
    </lineage>
</organism>
<dbReference type="InterPro" id="IPR006671">
    <property type="entry name" value="Cyclin_N"/>
</dbReference>
<feature type="domain" description="Cyclin N-terminal" evidence="1">
    <location>
        <begin position="215"/>
        <end position="326"/>
    </location>
</feature>
<dbReference type="Gene3D" id="1.10.472.10">
    <property type="entry name" value="Cyclin-like"/>
    <property type="match status" value="2"/>
</dbReference>
<sequence>MYNFCYLLKCKMAKENKVKSKIPIPVDPLPPLSENTLKKNPRIKTDRHPLETLYQESVNSEKVATHNRKIKKALRRSNSVAIRADTRHVTVRQKTEDLDWNYKVFKDMSDDEQKKGTLLKADNRAGETSKISTPALKSFLEPCRVRNIKRSLKRPHSRELQGISPVVTDDLREEKHKRRLVFTDRFEKRWHSTDFWLNSYATCLSHNYGPDLFNYLLEKETITKVPRIPSTPRASVINWLLNVNGPGGNPAAVQTAAWYFDTVLTIAQTSAENMQVLAAACYWIALKIQGNVISSKKLVKAAANVFTVELLIVAESAVMERLKFPIQPIVAQDFIAYMSWVCDAANFVEIETAATLMFMAGLVVNPGLPQDLVEKDGAETPPLLSSNYPSILAAAAVRNALLVLKKRELLRVLETNDVYKAAVKKGSNFDFLCSLQWWALRKMSSPNYDYRALLEKAQNRILTDKIVASVNTNSFYLELSCI</sequence>
<dbReference type="SUPFAM" id="SSF47954">
    <property type="entry name" value="Cyclin-like"/>
    <property type="match status" value="1"/>
</dbReference>
<proteinExistence type="predicted"/>
<protein>
    <submittedName>
        <fullName evidence="2">G2/mitotic-specific cyclin-B3</fullName>
    </submittedName>
</protein>
<dbReference type="InterPro" id="IPR036915">
    <property type="entry name" value="Cyclin-like_sf"/>
</dbReference>
<dbReference type="Pfam" id="PF00134">
    <property type="entry name" value="Cyclin_N"/>
    <property type="match status" value="1"/>
</dbReference>
<dbReference type="PANTHER" id="PTHR10177">
    <property type="entry name" value="CYCLINS"/>
    <property type="match status" value="1"/>
</dbReference>
<dbReference type="EMBL" id="GAIX01003705">
    <property type="protein sequence ID" value="JAA88855.1"/>
    <property type="molecule type" value="Transcribed_RNA"/>
</dbReference>